<dbReference type="PANTHER" id="PTHR36978:SF4">
    <property type="entry name" value="P-LOOP CONTAINING NUCLEOSIDE TRIPHOSPHATE HYDROLASE PROTEIN"/>
    <property type="match status" value="1"/>
</dbReference>
<dbReference type="InParanoid" id="A0A2N3N412"/>
<dbReference type="EMBL" id="NLAX01000701">
    <property type="protein sequence ID" value="PKS07154.1"/>
    <property type="molecule type" value="Genomic_DNA"/>
</dbReference>
<keyword evidence="1" id="KW-0812">Transmembrane</keyword>
<evidence type="ECO:0000256" key="1">
    <source>
        <dbReference type="SAM" id="Phobius"/>
    </source>
</evidence>
<keyword evidence="3" id="KW-1185">Reference proteome</keyword>
<sequence>MAPKTSSGNLAEQVASPRIVPMKVIVCGLMRTGTLSMRAALRQLGIHDVYHMQTTGTNPEDIPHWMRAIDAKYNGIGHFGREDWDMILGTYQATTDVPASFFGTELAAAYPEAKVIILNREREKWYESCLSSIHAAFSSLSLFDKMLIVLFDPTLREFGMFMHKINTQVQGFQWPEKAKALAFFDRYYSEWRTKIPRDRVLEYRVQDGWGPLCEHLGVPVPTVVVDEQVVEAPFPRLNDGASMRAAAQIKMRQMRGRVFRRLAGWAQTAVLVLLVAHVWYTRRSNHGVSEQ</sequence>
<evidence type="ECO:0000313" key="2">
    <source>
        <dbReference type="EMBL" id="PKS07154.1"/>
    </source>
</evidence>
<dbReference type="InterPro" id="IPR027417">
    <property type="entry name" value="P-loop_NTPase"/>
</dbReference>
<gene>
    <name evidence="2" type="ORF">jhhlp_005754</name>
</gene>
<dbReference type="SUPFAM" id="SSF52540">
    <property type="entry name" value="P-loop containing nucleoside triphosphate hydrolases"/>
    <property type="match status" value="1"/>
</dbReference>
<dbReference type="InterPro" id="IPR040632">
    <property type="entry name" value="Sulfotransfer_4"/>
</dbReference>
<reference evidence="2 3" key="1">
    <citation type="journal article" date="2017" name="G3 (Bethesda)">
        <title>First Draft Genome Sequence of the Pathogenic Fungus Lomentospora prolificans (Formerly Scedosporium prolificans).</title>
        <authorList>
            <person name="Luo R."/>
            <person name="Zimin A."/>
            <person name="Workman R."/>
            <person name="Fan Y."/>
            <person name="Pertea G."/>
            <person name="Grossman N."/>
            <person name="Wear M.P."/>
            <person name="Jia B."/>
            <person name="Miller H."/>
            <person name="Casadevall A."/>
            <person name="Timp W."/>
            <person name="Zhang S.X."/>
            <person name="Salzberg S.L."/>
        </authorList>
    </citation>
    <scope>NUCLEOTIDE SEQUENCE [LARGE SCALE GENOMIC DNA]</scope>
    <source>
        <strain evidence="2 3">JHH-5317</strain>
    </source>
</reference>
<evidence type="ECO:0008006" key="4">
    <source>
        <dbReference type="Google" id="ProtNLM"/>
    </source>
</evidence>
<name>A0A2N3N412_9PEZI</name>
<dbReference type="STRING" id="41688.A0A2N3N412"/>
<dbReference type="PANTHER" id="PTHR36978">
    <property type="entry name" value="P-LOOP CONTAINING NUCLEOTIDE TRIPHOSPHATE HYDROLASE"/>
    <property type="match status" value="1"/>
</dbReference>
<dbReference type="Pfam" id="PF17784">
    <property type="entry name" value="Sulfotransfer_4"/>
    <property type="match status" value="1"/>
</dbReference>
<dbReference type="OrthoDB" id="408152at2759"/>
<keyword evidence="1" id="KW-1133">Transmembrane helix</keyword>
<dbReference type="Proteomes" id="UP000233524">
    <property type="component" value="Unassembled WGS sequence"/>
</dbReference>
<evidence type="ECO:0000313" key="3">
    <source>
        <dbReference type="Proteomes" id="UP000233524"/>
    </source>
</evidence>
<feature type="transmembrane region" description="Helical" evidence="1">
    <location>
        <begin position="262"/>
        <end position="280"/>
    </location>
</feature>
<dbReference type="AlphaFoldDB" id="A0A2N3N412"/>
<comment type="caution">
    <text evidence="2">The sequence shown here is derived from an EMBL/GenBank/DDBJ whole genome shotgun (WGS) entry which is preliminary data.</text>
</comment>
<proteinExistence type="predicted"/>
<dbReference type="VEuPathDB" id="FungiDB:jhhlp_005754"/>
<accession>A0A2N3N412</accession>
<protein>
    <recommendedName>
        <fullName evidence="4">NAD dependent epimerase/dehydratase</fullName>
    </recommendedName>
</protein>
<organism evidence="2 3">
    <name type="scientific">Lomentospora prolificans</name>
    <dbReference type="NCBI Taxonomy" id="41688"/>
    <lineage>
        <taxon>Eukaryota</taxon>
        <taxon>Fungi</taxon>
        <taxon>Dikarya</taxon>
        <taxon>Ascomycota</taxon>
        <taxon>Pezizomycotina</taxon>
        <taxon>Sordariomycetes</taxon>
        <taxon>Hypocreomycetidae</taxon>
        <taxon>Microascales</taxon>
        <taxon>Microascaceae</taxon>
        <taxon>Lomentospora</taxon>
    </lineage>
</organism>
<dbReference type="Gene3D" id="3.40.50.300">
    <property type="entry name" value="P-loop containing nucleotide triphosphate hydrolases"/>
    <property type="match status" value="1"/>
</dbReference>
<keyword evidence="1" id="KW-0472">Membrane</keyword>